<dbReference type="OrthoDB" id="5987799at2759"/>
<protein>
    <recommendedName>
        <fullName evidence="2">Fibroblast growth factor</fullName>
        <shortName evidence="2">FGF</shortName>
    </recommendedName>
</protein>
<evidence type="ECO:0000313" key="4">
    <source>
        <dbReference type="Proteomes" id="UP001152803"/>
    </source>
</evidence>
<evidence type="ECO:0000256" key="2">
    <source>
        <dbReference type="RuleBase" id="RU049442"/>
    </source>
</evidence>
<organism evidence="3 4">
    <name type="scientific">Conger conger</name>
    <name type="common">Conger eel</name>
    <name type="synonym">Muraena conger</name>
    <dbReference type="NCBI Taxonomy" id="82655"/>
    <lineage>
        <taxon>Eukaryota</taxon>
        <taxon>Metazoa</taxon>
        <taxon>Chordata</taxon>
        <taxon>Craniata</taxon>
        <taxon>Vertebrata</taxon>
        <taxon>Euteleostomi</taxon>
        <taxon>Actinopterygii</taxon>
        <taxon>Neopterygii</taxon>
        <taxon>Teleostei</taxon>
        <taxon>Anguilliformes</taxon>
        <taxon>Congridae</taxon>
        <taxon>Conger</taxon>
    </lineage>
</organism>
<proteinExistence type="inferred from homology"/>
<dbReference type="PANTHER" id="PTHR11486">
    <property type="entry name" value="FIBROBLAST GROWTH FACTOR"/>
    <property type="match status" value="1"/>
</dbReference>
<gene>
    <name evidence="3" type="ORF">COCON_G00079850</name>
</gene>
<accession>A0A9Q1I2H5</accession>
<dbReference type="EMBL" id="JAFJMO010000005">
    <property type="protein sequence ID" value="KAJ8276233.1"/>
    <property type="molecule type" value="Genomic_DNA"/>
</dbReference>
<dbReference type="Proteomes" id="UP001152803">
    <property type="component" value="Unassembled WGS sequence"/>
</dbReference>
<evidence type="ECO:0000256" key="1">
    <source>
        <dbReference type="ARBA" id="ARBA00007936"/>
    </source>
</evidence>
<dbReference type="InterPro" id="IPR002209">
    <property type="entry name" value="Fibroblast_GF_fam"/>
</dbReference>
<comment type="similarity">
    <text evidence="1 2">Belongs to the heparin-binding growth factors family.</text>
</comment>
<reference evidence="3" key="1">
    <citation type="journal article" date="2023" name="Science">
        <title>Genome structures resolve the early diversification of teleost fishes.</title>
        <authorList>
            <person name="Parey E."/>
            <person name="Louis A."/>
            <person name="Montfort J."/>
            <person name="Bouchez O."/>
            <person name="Roques C."/>
            <person name="Iampietro C."/>
            <person name="Lluch J."/>
            <person name="Castinel A."/>
            <person name="Donnadieu C."/>
            <person name="Desvignes T."/>
            <person name="Floi Bucao C."/>
            <person name="Jouanno E."/>
            <person name="Wen M."/>
            <person name="Mejri S."/>
            <person name="Dirks R."/>
            <person name="Jansen H."/>
            <person name="Henkel C."/>
            <person name="Chen W.J."/>
            <person name="Zahm M."/>
            <person name="Cabau C."/>
            <person name="Klopp C."/>
            <person name="Thompson A.W."/>
            <person name="Robinson-Rechavi M."/>
            <person name="Braasch I."/>
            <person name="Lecointre G."/>
            <person name="Bobe J."/>
            <person name="Postlethwait J.H."/>
            <person name="Berthelot C."/>
            <person name="Roest Crollius H."/>
            <person name="Guiguen Y."/>
        </authorList>
    </citation>
    <scope>NUCLEOTIDE SEQUENCE</scope>
    <source>
        <strain evidence="3">Concon-B</strain>
    </source>
</reference>
<keyword evidence="4" id="KW-1185">Reference proteome</keyword>
<dbReference type="Pfam" id="PF00167">
    <property type="entry name" value="FGF"/>
    <property type="match status" value="1"/>
</dbReference>
<dbReference type="AlphaFoldDB" id="A0A9Q1I2H5"/>
<dbReference type="GO" id="GO:0008083">
    <property type="term" value="F:growth factor activity"/>
    <property type="evidence" value="ECO:0007669"/>
    <property type="project" value="InterPro"/>
</dbReference>
<evidence type="ECO:0000313" key="3">
    <source>
        <dbReference type="EMBL" id="KAJ8276233.1"/>
    </source>
</evidence>
<dbReference type="PRINTS" id="PR00263">
    <property type="entry name" value="HBGFFGF"/>
</dbReference>
<comment type="caution">
    <text evidence="3">The sequence shown here is derived from an EMBL/GenBank/DDBJ whole genome shotgun (WGS) entry which is preliminary data.</text>
</comment>
<name>A0A9Q1I2H5_CONCO</name>
<dbReference type="SMART" id="SM00442">
    <property type="entry name" value="FGF"/>
    <property type="match status" value="1"/>
</dbReference>
<sequence length="151" mass="17098">MTEGGITLRAEQIGYYLPDYKTLTRLYCLNSGHHLRIRPDGTVDGEQEETDVHTKLKIRTVDVGVVVIEGVEAGCYLAMDKRGQVYGSKTVNEECHFHEKLEENHYNTYRAQSSGEGAWYLGLKKSGQPKPGPKTHRSQKAVYFLPRRIAD</sequence>
<dbReference type="SUPFAM" id="SSF50353">
    <property type="entry name" value="Cytokine"/>
    <property type="match status" value="1"/>
</dbReference>
<dbReference type="PRINTS" id="PR00262">
    <property type="entry name" value="IL1HBGF"/>
</dbReference>
<dbReference type="Gene3D" id="2.80.10.50">
    <property type="match status" value="1"/>
</dbReference>
<dbReference type="InterPro" id="IPR008996">
    <property type="entry name" value="IL1/FGF"/>
</dbReference>